<feature type="signal peptide" evidence="1">
    <location>
        <begin position="1"/>
        <end position="23"/>
    </location>
</feature>
<evidence type="ECO:0000313" key="2">
    <source>
        <dbReference type="EMBL" id="KAE8355519.1"/>
    </source>
</evidence>
<dbReference type="AlphaFoldDB" id="A0A5N6ZFE8"/>
<keyword evidence="1" id="KW-0732">Signal</keyword>
<feature type="chain" id="PRO_5024862420" evidence="1">
    <location>
        <begin position="24"/>
        <end position="104"/>
    </location>
</feature>
<sequence length="104" mass="11941">MIASWFRHSTGTWLVCYFLHILSKPESVIQRKRYIQPLGLVERFRIVTSQGYVLRTFPASWRGNVFGRGGGVVEEVYGHVSHVLFGFIPPTLWVLYGIWSIALS</sequence>
<evidence type="ECO:0000256" key="1">
    <source>
        <dbReference type="SAM" id="SignalP"/>
    </source>
</evidence>
<gene>
    <name evidence="2" type="ORF">BDV28DRAFT_128796</name>
</gene>
<name>A0A5N6ZFE8_9EURO</name>
<proteinExistence type="predicted"/>
<reference evidence="3" key="1">
    <citation type="submission" date="2019-04" db="EMBL/GenBank/DDBJ databases">
        <title>Friends and foes A comparative genomics studyof 23 Aspergillus species from section Flavi.</title>
        <authorList>
            <consortium name="DOE Joint Genome Institute"/>
            <person name="Kjaerbolling I."/>
            <person name="Vesth T."/>
            <person name="Frisvad J.C."/>
            <person name="Nybo J.L."/>
            <person name="Theobald S."/>
            <person name="Kildgaard S."/>
            <person name="Isbrandt T."/>
            <person name="Kuo A."/>
            <person name="Sato A."/>
            <person name="Lyhne E.K."/>
            <person name="Kogle M.E."/>
            <person name="Wiebenga A."/>
            <person name="Kun R.S."/>
            <person name="Lubbers R.J."/>
            <person name="Makela M.R."/>
            <person name="Barry K."/>
            <person name="Chovatia M."/>
            <person name="Clum A."/>
            <person name="Daum C."/>
            <person name="Haridas S."/>
            <person name="He G."/>
            <person name="LaButti K."/>
            <person name="Lipzen A."/>
            <person name="Mondo S."/>
            <person name="Riley R."/>
            <person name="Salamov A."/>
            <person name="Simmons B.A."/>
            <person name="Magnuson J.K."/>
            <person name="Henrissat B."/>
            <person name="Mortensen U.H."/>
            <person name="Larsen T.O."/>
            <person name="Devries R.P."/>
            <person name="Grigoriev I.V."/>
            <person name="Machida M."/>
            <person name="Baker S.E."/>
            <person name="Andersen M.R."/>
        </authorList>
    </citation>
    <scope>NUCLEOTIDE SEQUENCE [LARGE SCALE GENOMIC DNA]</scope>
    <source>
        <strain evidence="3">CBS 553.77</strain>
    </source>
</reference>
<keyword evidence="3" id="KW-1185">Reference proteome</keyword>
<organism evidence="2 3">
    <name type="scientific">Aspergillus coremiiformis</name>
    <dbReference type="NCBI Taxonomy" id="138285"/>
    <lineage>
        <taxon>Eukaryota</taxon>
        <taxon>Fungi</taxon>
        <taxon>Dikarya</taxon>
        <taxon>Ascomycota</taxon>
        <taxon>Pezizomycotina</taxon>
        <taxon>Eurotiomycetes</taxon>
        <taxon>Eurotiomycetidae</taxon>
        <taxon>Eurotiales</taxon>
        <taxon>Aspergillaceae</taxon>
        <taxon>Aspergillus</taxon>
        <taxon>Aspergillus subgen. Circumdati</taxon>
    </lineage>
</organism>
<dbReference type="Proteomes" id="UP000327118">
    <property type="component" value="Unassembled WGS sequence"/>
</dbReference>
<protein>
    <submittedName>
        <fullName evidence="2">Uncharacterized protein</fullName>
    </submittedName>
</protein>
<dbReference type="EMBL" id="ML739051">
    <property type="protein sequence ID" value="KAE8355519.1"/>
    <property type="molecule type" value="Genomic_DNA"/>
</dbReference>
<accession>A0A5N6ZFE8</accession>
<evidence type="ECO:0000313" key="3">
    <source>
        <dbReference type="Proteomes" id="UP000327118"/>
    </source>
</evidence>